<evidence type="ECO:0000256" key="9">
    <source>
        <dbReference type="ARBA" id="ARBA00022833"/>
    </source>
</evidence>
<dbReference type="InterPro" id="IPR041552">
    <property type="entry name" value="UvrA_DNA-bd"/>
</dbReference>
<dbReference type="InterPro" id="IPR017871">
    <property type="entry name" value="ABC_transporter-like_CS"/>
</dbReference>
<dbReference type="EMBL" id="VGIY01000001">
    <property type="protein sequence ID" value="MBM3316228.1"/>
    <property type="molecule type" value="Genomic_DNA"/>
</dbReference>
<reference evidence="18" key="1">
    <citation type="submission" date="2019-03" db="EMBL/GenBank/DDBJ databases">
        <title>Lake Tanganyika Metagenome-Assembled Genomes (MAGs).</title>
        <authorList>
            <person name="Tran P."/>
        </authorList>
    </citation>
    <scope>NUCLEOTIDE SEQUENCE</scope>
    <source>
        <strain evidence="18">M_DeepCast_400m_m2_100</strain>
    </source>
</reference>
<keyword evidence="2" id="KW-0963">Cytoplasm</keyword>
<keyword evidence="8" id="KW-0863">Zinc-finger</keyword>
<evidence type="ECO:0000256" key="1">
    <source>
        <dbReference type="ARBA" id="ARBA00004496"/>
    </source>
</evidence>
<dbReference type="NCBIfam" id="NF001503">
    <property type="entry name" value="PRK00349.1"/>
    <property type="match status" value="1"/>
</dbReference>
<evidence type="ECO:0000256" key="3">
    <source>
        <dbReference type="ARBA" id="ARBA00022723"/>
    </source>
</evidence>
<dbReference type="NCBIfam" id="TIGR00630">
    <property type="entry name" value="uvra"/>
    <property type="match status" value="1"/>
</dbReference>
<dbReference type="GO" id="GO:0009380">
    <property type="term" value="C:excinuclease repair complex"/>
    <property type="evidence" value="ECO:0007669"/>
    <property type="project" value="InterPro"/>
</dbReference>
<evidence type="ECO:0000256" key="14">
    <source>
        <dbReference type="ARBA" id="ARBA00038000"/>
    </source>
</evidence>
<accession>A0A937XA97</accession>
<evidence type="ECO:0000259" key="17">
    <source>
        <dbReference type="PROSITE" id="PS50893"/>
    </source>
</evidence>
<dbReference type="InterPro" id="IPR027417">
    <property type="entry name" value="P-loop_NTPase"/>
</dbReference>
<comment type="subcellular location">
    <subcellularLocation>
        <location evidence="1">Cytoplasm</location>
    </subcellularLocation>
</comment>
<keyword evidence="11" id="KW-0267">Excision nuclease</keyword>
<dbReference type="GO" id="GO:0005524">
    <property type="term" value="F:ATP binding"/>
    <property type="evidence" value="ECO:0007669"/>
    <property type="project" value="UniProtKB-KW"/>
</dbReference>
<feature type="domain" description="ABC transporter" evidence="17">
    <location>
        <begin position="614"/>
        <end position="946"/>
    </location>
</feature>
<dbReference type="Gene3D" id="1.10.8.280">
    <property type="entry name" value="ABC transporter ATPase domain-like"/>
    <property type="match status" value="1"/>
</dbReference>
<dbReference type="PROSITE" id="PS00211">
    <property type="entry name" value="ABC_TRANSPORTER_1"/>
    <property type="match status" value="2"/>
</dbReference>
<dbReference type="GO" id="GO:0004518">
    <property type="term" value="F:nuclease activity"/>
    <property type="evidence" value="ECO:0007669"/>
    <property type="project" value="UniProtKB-KW"/>
</dbReference>
<dbReference type="Pfam" id="PF17760">
    <property type="entry name" value="UvrA_inter"/>
    <property type="match status" value="1"/>
</dbReference>
<dbReference type="Gene3D" id="1.20.1580.10">
    <property type="entry name" value="ABC transporter ATPase like domain"/>
    <property type="match status" value="2"/>
</dbReference>
<gene>
    <name evidence="18" type="primary">uvrA</name>
    <name evidence="18" type="ORF">FJY75_00075</name>
</gene>
<evidence type="ECO:0000256" key="8">
    <source>
        <dbReference type="ARBA" id="ARBA00022771"/>
    </source>
</evidence>
<dbReference type="GO" id="GO:0016887">
    <property type="term" value="F:ATP hydrolysis activity"/>
    <property type="evidence" value="ECO:0007669"/>
    <property type="project" value="InterPro"/>
</dbReference>
<dbReference type="InterPro" id="IPR003439">
    <property type="entry name" value="ABC_transporter-like_ATP-bd"/>
</dbReference>
<dbReference type="InterPro" id="IPR013815">
    <property type="entry name" value="ATP_grasp_subdomain_1"/>
</dbReference>
<evidence type="ECO:0000256" key="16">
    <source>
        <dbReference type="ARBA" id="ARBA00042156"/>
    </source>
</evidence>
<dbReference type="FunFam" id="1.20.1580.10:FF:000002">
    <property type="entry name" value="UvrABC system protein A"/>
    <property type="match status" value="1"/>
</dbReference>
<evidence type="ECO:0000256" key="4">
    <source>
        <dbReference type="ARBA" id="ARBA00022737"/>
    </source>
</evidence>
<evidence type="ECO:0000256" key="11">
    <source>
        <dbReference type="ARBA" id="ARBA00022881"/>
    </source>
</evidence>
<keyword evidence="3" id="KW-0479">Metal-binding</keyword>
<dbReference type="GO" id="GO:0008270">
    <property type="term" value="F:zinc ion binding"/>
    <property type="evidence" value="ECO:0007669"/>
    <property type="project" value="UniProtKB-KW"/>
</dbReference>
<comment type="similarity">
    <text evidence="14">Belongs to the ABC transporter superfamily. UvrA family.</text>
</comment>
<keyword evidence="10" id="KW-0067">ATP-binding</keyword>
<dbReference type="SUPFAM" id="SSF52540">
    <property type="entry name" value="P-loop containing nucleoside triphosphate hydrolases"/>
    <property type="match status" value="2"/>
</dbReference>
<evidence type="ECO:0000256" key="7">
    <source>
        <dbReference type="ARBA" id="ARBA00022769"/>
    </source>
</evidence>
<evidence type="ECO:0000256" key="12">
    <source>
        <dbReference type="ARBA" id="ARBA00023125"/>
    </source>
</evidence>
<comment type="caution">
    <text evidence="18">The sequence shown here is derived from an EMBL/GenBank/DDBJ whole genome shotgun (WGS) entry which is preliminary data.</text>
</comment>
<evidence type="ECO:0000256" key="15">
    <source>
        <dbReference type="ARBA" id="ARBA00039316"/>
    </source>
</evidence>
<organism evidence="18 19">
    <name type="scientific">Eiseniibacteriota bacterium</name>
    <dbReference type="NCBI Taxonomy" id="2212470"/>
    <lineage>
        <taxon>Bacteria</taxon>
        <taxon>Candidatus Eiseniibacteriota</taxon>
    </lineage>
</organism>
<dbReference type="Pfam" id="PF17755">
    <property type="entry name" value="UvrA_DNA-bind"/>
    <property type="match status" value="1"/>
</dbReference>
<dbReference type="Gene3D" id="3.30.1490.20">
    <property type="entry name" value="ATP-grasp fold, A domain"/>
    <property type="match status" value="1"/>
</dbReference>
<dbReference type="AlphaFoldDB" id="A0A937XA97"/>
<keyword evidence="4" id="KW-0677">Repeat</keyword>
<evidence type="ECO:0000256" key="6">
    <source>
        <dbReference type="ARBA" id="ARBA00022763"/>
    </source>
</evidence>
<name>A0A937XA97_UNCEI</name>
<dbReference type="InterPro" id="IPR041102">
    <property type="entry name" value="UvrA_inter"/>
</dbReference>
<keyword evidence="13" id="KW-0234">DNA repair</keyword>
<dbReference type="PANTHER" id="PTHR43152">
    <property type="entry name" value="UVRABC SYSTEM PROTEIN A"/>
    <property type="match status" value="1"/>
</dbReference>
<dbReference type="GO" id="GO:0006289">
    <property type="term" value="P:nucleotide-excision repair"/>
    <property type="evidence" value="ECO:0007669"/>
    <property type="project" value="InterPro"/>
</dbReference>
<evidence type="ECO:0000256" key="10">
    <source>
        <dbReference type="ARBA" id="ARBA00022840"/>
    </source>
</evidence>
<dbReference type="CDD" id="cd03271">
    <property type="entry name" value="ABC_UvrA_II"/>
    <property type="match status" value="1"/>
</dbReference>
<evidence type="ECO:0000256" key="2">
    <source>
        <dbReference type="ARBA" id="ARBA00022490"/>
    </source>
</evidence>
<keyword evidence="6" id="KW-0227">DNA damage</keyword>
<dbReference type="InterPro" id="IPR004602">
    <property type="entry name" value="UvrA"/>
</dbReference>
<keyword evidence="9" id="KW-0862">Zinc</keyword>
<dbReference type="GO" id="GO:0005737">
    <property type="term" value="C:cytoplasm"/>
    <property type="evidence" value="ECO:0007669"/>
    <property type="project" value="UniProtKB-SubCell"/>
</dbReference>
<evidence type="ECO:0000256" key="13">
    <source>
        <dbReference type="ARBA" id="ARBA00023204"/>
    </source>
</evidence>
<protein>
    <recommendedName>
        <fullName evidence="15">UvrABC system protein A</fullName>
    </recommendedName>
    <alternativeName>
        <fullName evidence="16">Excinuclease ABC subunit A</fullName>
    </alternativeName>
</protein>
<dbReference type="FunFam" id="3.40.50.300:FF:000028">
    <property type="entry name" value="UvrABC system protein A"/>
    <property type="match status" value="1"/>
</dbReference>
<evidence type="ECO:0000313" key="18">
    <source>
        <dbReference type="EMBL" id="MBM3316228.1"/>
    </source>
</evidence>
<proteinExistence type="inferred from homology"/>
<sequence length="952" mass="104093">MKTRAPRRPPAAFDPGWIEIRGAREHNLQNIDLRLRRGALIVVTGVSGSGKSSLAFDTLYAEGQRRYVESLSAYARQFLGQLRKPDADHIQGLSPAIAIEQRSGGHNPRSTLATVTEIYDYLRVLYARVGVAHCPDCRIPVGRRTIDEIAEALLAAASGERVQVLAPIVQGRKGEYRKELESLRRAGFQRARIDGEIHDLDRPPALKKTVKHTIEAVVDRLTVERSRRARLIEALETALKAGGGVVLVAGARGAEQAYSEKSACVRCGRSFPEPHPRNFSFNSPYGACSTCQGLGVLPEVDPQLVVADPERSLFDGALATFPGGMEGWMGQVVRQLGRQMDIDFGRPWRSLPEAARRLVLRGSGEREYAIEVRTRRGRYAGEMRFEGVIPNLERRYRETRSAEMREWIARLMAPRRCPDCQGGRLRPESLAVRAGGFAIQEWTALSVRTALARVDELCATERDREITRQVRKEIGDRLRFLHGIGLGYLTLDRGAATLSSGEMQRIRLATQIGSQLVGVVYVLDEPSIGLHARDNRRLLDALMALRDLGNTVVVVEHDIDTVRAADQVIDLGPGAGRLGGRVVAQGTPAEVARVQASLTGAYLAGRRAIDAPLRRRPGNGKALEVRGAREHNLRDLTVRFPLGCWICVTGVSGSGKSTLVNDILYRALARRLHRAAALPGAHAQLRGVEHLDKVIAIDQAPIGRTPRSNPATYTGAFTLIRGLFAQLPEARARGYGPGRFSFNVKGGRCEACQGDGMVRIEMHFLPDVYVTCDICNGRRYNRETLEVAYRGRSIHELLEATVEEAAAFFAAVPQLARKLDTLRDVGLGYLRLGQAAPTLSGGEAQRVKLAAELSRAATGKTLYILDEPTSGLHLEDIRVLLGVLSRLVDAGNTVLVIEHHLDVIRSADWVIDLGPEGGEEGGGIVVEGTPEEVARCANSWTGKALAGRLASS</sequence>
<keyword evidence="12" id="KW-0238">DNA-binding</keyword>
<dbReference type="Gene3D" id="3.40.50.300">
    <property type="entry name" value="P-loop containing nucleotide triphosphate hydrolases"/>
    <property type="match status" value="2"/>
</dbReference>
<keyword evidence="5" id="KW-0547">Nucleotide-binding</keyword>
<keyword evidence="7" id="KW-0228">DNA excision</keyword>
<evidence type="ECO:0000313" key="19">
    <source>
        <dbReference type="Proteomes" id="UP000748308"/>
    </source>
</evidence>
<dbReference type="GO" id="GO:0003677">
    <property type="term" value="F:DNA binding"/>
    <property type="evidence" value="ECO:0007669"/>
    <property type="project" value="UniProtKB-KW"/>
</dbReference>
<keyword evidence="18" id="KW-0378">Hydrolase</keyword>
<evidence type="ECO:0000256" key="5">
    <source>
        <dbReference type="ARBA" id="ARBA00022741"/>
    </source>
</evidence>
<dbReference type="PROSITE" id="PS50893">
    <property type="entry name" value="ABC_TRANSPORTER_2"/>
    <property type="match status" value="1"/>
</dbReference>
<dbReference type="PANTHER" id="PTHR43152:SF3">
    <property type="entry name" value="UVRABC SYSTEM PROTEIN A"/>
    <property type="match status" value="1"/>
</dbReference>
<dbReference type="Proteomes" id="UP000748308">
    <property type="component" value="Unassembled WGS sequence"/>
</dbReference>